<evidence type="ECO:0000313" key="3">
    <source>
        <dbReference type="Proteomes" id="UP000008021"/>
    </source>
</evidence>
<reference evidence="2" key="2">
    <citation type="submission" date="2018-05" db="EMBL/GenBank/DDBJ databases">
        <title>OmerRS3 (Oryza meridionalis Reference Sequence Version 3).</title>
        <authorList>
            <person name="Zhang J."/>
            <person name="Kudrna D."/>
            <person name="Lee S."/>
            <person name="Talag J."/>
            <person name="Welchert J."/>
            <person name="Wing R.A."/>
        </authorList>
    </citation>
    <scope>NUCLEOTIDE SEQUENCE [LARGE SCALE GENOMIC DNA]</scope>
    <source>
        <strain evidence="2">cv. OR44</strain>
    </source>
</reference>
<keyword evidence="3" id="KW-1185">Reference proteome</keyword>
<protein>
    <submittedName>
        <fullName evidence="2">Uncharacterized protein</fullName>
    </submittedName>
</protein>
<organism evidence="2">
    <name type="scientific">Oryza meridionalis</name>
    <dbReference type="NCBI Taxonomy" id="40149"/>
    <lineage>
        <taxon>Eukaryota</taxon>
        <taxon>Viridiplantae</taxon>
        <taxon>Streptophyta</taxon>
        <taxon>Embryophyta</taxon>
        <taxon>Tracheophyta</taxon>
        <taxon>Spermatophyta</taxon>
        <taxon>Magnoliopsida</taxon>
        <taxon>Liliopsida</taxon>
        <taxon>Poales</taxon>
        <taxon>Poaceae</taxon>
        <taxon>BOP clade</taxon>
        <taxon>Oryzoideae</taxon>
        <taxon>Oryzeae</taxon>
        <taxon>Oryzinae</taxon>
        <taxon>Oryza</taxon>
    </lineage>
</organism>
<sequence>MDRSRGYFIKPLEALEAGGHVLAAVVEDEAEVDGEVELRMRLRSTGRLRLMPRMLPLMAVQRHTAASRSTSPSSSGQHGSAGGTPTLALMRPSTLAHTPSFSASRGHLPNAAGVGVGVDGVDGVGVGQRPPQALANENTTRLTARNSAIEDLPAIAAAGSRALS</sequence>
<proteinExistence type="predicted"/>
<reference evidence="2" key="1">
    <citation type="submission" date="2015-04" db="UniProtKB">
        <authorList>
            <consortium name="EnsemblPlants"/>
        </authorList>
    </citation>
    <scope>IDENTIFICATION</scope>
</reference>
<feature type="compositionally biased region" description="Low complexity" evidence="1">
    <location>
        <begin position="61"/>
        <end position="78"/>
    </location>
</feature>
<evidence type="ECO:0000313" key="2">
    <source>
        <dbReference type="EnsemblPlants" id="OMERI04G17560.1"/>
    </source>
</evidence>
<evidence type="ECO:0000256" key="1">
    <source>
        <dbReference type="SAM" id="MobiDB-lite"/>
    </source>
</evidence>
<feature type="region of interest" description="Disordered" evidence="1">
    <location>
        <begin position="61"/>
        <end position="106"/>
    </location>
</feature>
<accession>A0A0E0DGW1</accession>
<dbReference type="Gramene" id="OMERI04G17560.1">
    <property type="protein sequence ID" value="OMERI04G17560.1"/>
    <property type="gene ID" value="OMERI04G17560"/>
</dbReference>
<dbReference type="AlphaFoldDB" id="A0A0E0DGW1"/>
<dbReference type="HOGENOM" id="CLU_1621631_0_0_1"/>
<dbReference type="EnsemblPlants" id="OMERI04G17560.1">
    <property type="protein sequence ID" value="OMERI04G17560.1"/>
    <property type="gene ID" value="OMERI04G17560"/>
</dbReference>
<name>A0A0E0DGW1_9ORYZ</name>
<dbReference type="Proteomes" id="UP000008021">
    <property type="component" value="Chromosome 4"/>
</dbReference>